<organism evidence="2 3">
    <name type="scientific">Streptomyces aurantiacus JA 4570</name>
    <dbReference type="NCBI Taxonomy" id="1286094"/>
    <lineage>
        <taxon>Bacteria</taxon>
        <taxon>Bacillati</taxon>
        <taxon>Actinomycetota</taxon>
        <taxon>Actinomycetes</taxon>
        <taxon>Kitasatosporales</taxon>
        <taxon>Streptomycetaceae</taxon>
        <taxon>Streptomyces</taxon>
        <taxon>Streptomyces aurantiacus group</taxon>
    </lineage>
</organism>
<feature type="compositionally biased region" description="Basic and acidic residues" evidence="1">
    <location>
        <begin position="466"/>
        <end position="480"/>
    </location>
</feature>
<sequence length="1064" mass="107330">MRGGVVPGVEHLVAAGGRQQGQPRGRAFRFGGHAFQEDGQVLGHPCGGGGVEQLGVVADAQGQFGPGVRHQAERVVGGLDAVEPAQPKAVGGGEIVVDGIVLEDHDAVEQGGALGEFGERLHPCQRRVVEAAVLALVALEVAQPVEQGAVARHGDPGGQGGDEQAGHVLGAGQLGRPSGDGGAEDDVRPAGLSAQEQCPRALDEGVDGESRRPREGFERPAGGLGHGGADRVRGLGVVALARLAVVGQRGGLAQAGEAVLPVAFGLRPVAVAQPGHVVAVRTPVGQATAGSGHIGEVGVPGEHVGQDVEQAPAVEDQVVEGPHHAHGGVGEPGEGQALERGRRQVDAALAVLVEEVPQPGPPLVLAEAAPVEVGDGDGRAPPHHEERFGDVLPHDVAAEHRGTVRDLLPGRRERLGVGHAVQDERQLLEVDAAVVLRQAVEEHARLGGRERMDVLHRAGVVSGDPVHGRLVEPGQREVRRGAPAGAGGGGVPGDAAQRVGEPPGEVGDGGLLVQFGGVEPGELQLFAVQLAHDLQGVGAGGERIGVQLQRAERVAVQAVGRAGDPEPAQVVEADLRGGRRRQHSGPGQVPQAVVPQAVPRHRAHLLLDLLEYGVPARVGRDGEGDGVTGGEPADGTAGVDVGEELLAAVSLDVHEHALVSGPRAQHPAEGAQQHVVDPGAVGVRQRAQQGGGVLGAQAYGDRARRGVGVGAGQVPRQVRLGAGGGPCPVRRLVVEAALGGVGGQAPGPVPQRRGLGGQRPGPAAALAAGAVRPVEVLQQDAPGDAVDDEVVDGQVQDRGQALAPVVQDGAQQRTAGQVEGAEVGCVGVGAGVVAEAQARHALVDVPAGGARLPVGAARLPVGAGEAGTQCVVVGDDVVEGLLQGRRVDGACQLRGQGLREVARPFARAVEQPALDGRQGCRAGGGHDGRGRGSAGAGVVRAAGEGGDRLVPVDVTGGHREPGLPGLGDHLDAEDGVAAEGEEVVVGADPLHVQHVGPDSGEYPLGGGAGRDVAGGVPGGRRRREAAAVQLAVGVQRQRGQHHDGRGDQVVGQGAAECPAHRLRF</sequence>
<feature type="region of interest" description="Disordered" evidence="1">
    <location>
        <begin position="150"/>
        <end position="228"/>
    </location>
</feature>
<dbReference type="PATRIC" id="fig|1286094.4.peg.2175"/>
<accession>S3ZMA2</accession>
<name>S3ZMA2_9ACTN</name>
<dbReference type="Proteomes" id="UP000014629">
    <property type="component" value="Unassembled WGS sequence"/>
</dbReference>
<protein>
    <submittedName>
        <fullName evidence="2">Putative Linear gramicidin synthase subunit C</fullName>
    </submittedName>
</protein>
<reference evidence="2 3" key="1">
    <citation type="submission" date="2013-02" db="EMBL/GenBank/DDBJ databases">
        <title>Draft Genome Sequence of Streptomyces aurantiacus, Which Produces Setomimycin.</title>
        <authorList>
            <person name="Gruening B.A."/>
            <person name="Praeg A."/>
            <person name="Erxleben A."/>
            <person name="Guenther S."/>
            <person name="Mueller M."/>
        </authorList>
    </citation>
    <scope>NUCLEOTIDE SEQUENCE [LARGE SCALE GENOMIC DNA]</scope>
    <source>
        <strain evidence="2 3">JA 4570</strain>
    </source>
</reference>
<feature type="compositionally biased region" description="Basic and acidic residues" evidence="1">
    <location>
        <begin position="208"/>
        <end position="218"/>
    </location>
</feature>
<dbReference type="EMBL" id="AOPZ01000078">
    <property type="protein sequence ID" value="EPH44641.1"/>
    <property type="molecule type" value="Genomic_DNA"/>
</dbReference>
<evidence type="ECO:0000313" key="2">
    <source>
        <dbReference type="EMBL" id="EPH44641.1"/>
    </source>
</evidence>
<proteinExistence type="predicted"/>
<evidence type="ECO:0000313" key="3">
    <source>
        <dbReference type="Proteomes" id="UP000014629"/>
    </source>
</evidence>
<comment type="caution">
    <text evidence="2">The sequence shown here is derived from an EMBL/GenBank/DDBJ whole genome shotgun (WGS) entry which is preliminary data.</text>
</comment>
<feature type="region of interest" description="Disordered" evidence="1">
    <location>
        <begin position="916"/>
        <end position="942"/>
    </location>
</feature>
<gene>
    <name evidence="2" type="ORF">STRAU_2199</name>
</gene>
<dbReference type="AlphaFoldDB" id="S3ZMA2"/>
<feature type="compositionally biased region" description="Low complexity" evidence="1">
    <location>
        <begin position="493"/>
        <end position="505"/>
    </location>
</feature>
<evidence type="ECO:0000256" key="1">
    <source>
        <dbReference type="SAM" id="MobiDB-lite"/>
    </source>
</evidence>
<keyword evidence="3" id="KW-1185">Reference proteome</keyword>
<feature type="region of interest" description="Disordered" evidence="1">
    <location>
        <begin position="465"/>
        <end position="505"/>
    </location>
</feature>